<comment type="cofactor">
    <cofactor evidence="12">
        <name>Zn(2+)</name>
        <dbReference type="ChEBI" id="CHEBI:29105"/>
    </cofactor>
    <text evidence="12">Binds 1 zinc ion per subunit.</text>
</comment>
<proteinExistence type="inferred from homology"/>
<dbReference type="SUPFAM" id="SSF53056">
    <property type="entry name" value="beta-carbonic anhydrase, cab"/>
    <property type="match status" value="1"/>
</dbReference>
<feature type="binding site" evidence="12">
    <location>
        <position position="477"/>
    </location>
    <ligand>
        <name>Zn(2+)</name>
        <dbReference type="ChEBI" id="CHEBI:29105"/>
    </ligand>
</feature>
<feature type="transmembrane region" description="Helical" evidence="14">
    <location>
        <begin position="328"/>
        <end position="346"/>
    </location>
</feature>
<feature type="transmembrane region" description="Helical" evidence="14">
    <location>
        <begin position="148"/>
        <end position="169"/>
    </location>
</feature>
<keyword evidence="8 14" id="KW-0472">Membrane</keyword>
<dbReference type="AlphaFoldDB" id="A0A3Q9FVH5"/>
<sequence>MKTGPTMPPQQTQQTPPSPALRQDGPREPGGRSRSAWSRDLPASAAVTLAAVPLSLGIALAASVPFHACLIAAAVAGIAGAVFGAAPARAGGAAACLVLMAAELAQRQGWQVTCAVIALVGLAQLALGASRVARMASAFSPAVARGMLAGVGATIVLGQAPVVLGAGPQPSALAGLRALGAELTRPQPAALWAAAVTAVVLAAWPRLPGGAGRLLRLVPAPFAALALAMGASLSLDTPRISFAPWESRVLPGLPDGPVLGIFAAVLTLTLAASAQSLRSLLPVPVQEWLRPRDAGSSGSAWLGSHAGAAVCAVCVLLCAGLPTAVPELVPLSSVATLAIAAGLRAADPAQVKQLSRHREFPMYVATLGSVLLLGVLQGVVVGMVIAALLSLPRVVRTLRGGGRPVTDPTGSTAHRPWTPWRHHDRAPHAGEEAEPCETGRLLGGVSAFQRDTAPLVRDELARLAREGQRPSQLFLTCADSRLVTSMITSSGPGDLFTVRNVGNLLPPPGDDGSCDSVGAAVEYAVEVLKVGSITVCGHSGCGAMQALLDLSASPAGLGLVSGQTPLTRWLRHGRPSLARMQRIGRLGRGEVALADRPVADDVERLALVNILQQLDHLMAHACVARRVAEGSLQLQGMYFHVGEAQAYVLDRSSRTFTAVRPAVLDAV</sequence>
<organism evidence="16 17">
    <name type="scientific">Streptomyces luteoverticillatus</name>
    <name type="common">Streptoverticillium luteoverticillatus</name>
    <dbReference type="NCBI Taxonomy" id="66425"/>
    <lineage>
        <taxon>Bacteria</taxon>
        <taxon>Bacillati</taxon>
        <taxon>Actinomycetota</taxon>
        <taxon>Actinomycetes</taxon>
        <taxon>Kitasatosporales</taxon>
        <taxon>Streptomycetaceae</taxon>
        <taxon>Streptomyces</taxon>
    </lineage>
</organism>
<name>A0A3Q9FVH5_STRLT</name>
<dbReference type="GO" id="GO:0016020">
    <property type="term" value="C:membrane"/>
    <property type="evidence" value="ECO:0007669"/>
    <property type="project" value="UniProtKB-SubCell"/>
</dbReference>
<dbReference type="EMBL" id="CP034587">
    <property type="protein sequence ID" value="AZQ72740.1"/>
    <property type="molecule type" value="Genomic_DNA"/>
</dbReference>
<evidence type="ECO:0000313" key="17">
    <source>
        <dbReference type="Proteomes" id="UP000267900"/>
    </source>
</evidence>
<feature type="compositionally biased region" description="Low complexity" evidence="13">
    <location>
        <begin position="1"/>
        <end position="15"/>
    </location>
</feature>
<accession>A0A3Q9FVH5</accession>
<keyword evidence="6 12" id="KW-0862">Zinc</keyword>
<feature type="transmembrane region" description="Helical" evidence="14">
    <location>
        <begin position="214"/>
        <end position="235"/>
    </location>
</feature>
<dbReference type="SMART" id="SM00947">
    <property type="entry name" value="Pro_CA"/>
    <property type="match status" value="1"/>
</dbReference>
<evidence type="ECO:0000313" key="16">
    <source>
        <dbReference type="EMBL" id="AZQ72740.1"/>
    </source>
</evidence>
<evidence type="ECO:0000256" key="12">
    <source>
        <dbReference type="PIRSR" id="PIRSR601765-1"/>
    </source>
</evidence>
<feature type="region of interest" description="Disordered" evidence="13">
    <location>
        <begin position="1"/>
        <end position="37"/>
    </location>
</feature>
<evidence type="ECO:0000256" key="7">
    <source>
        <dbReference type="ARBA" id="ARBA00022989"/>
    </source>
</evidence>
<comment type="similarity">
    <text evidence="2">Belongs to the beta-class carbonic anhydrase family.</text>
</comment>
<evidence type="ECO:0000256" key="1">
    <source>
        <dbReference type="ARBA" id="ARBA00004141"/>
    </source>
</evidence>
<evidence type="ECO:0000256" key="10">
    <source>
        <dbReference type="ARBA" id="ARBA00024993"/>
    </source>
</evidence>
<evidence type="ECO:0000256" key="4">
    <source>
        <dbReference type="ARBA" id="ARBA00022692"/>
    </source>
</evidence>
<feature type="domain" description="SLC26A/SulP transporter" evidence="15">
    <location>
        <begin position="39"/>
        <end position="234"/>
    </location>
</feature>
<evidence type="ECO:0000259" key="15">
    <source>
        <dbReference type="Pfam" id="PF00916"/>
    </source>
</evidence>
<dbReference type="OrthoDB" id="9771198at2"/>
<keyword evidence="7 14" id="KW-1133">Transmembrane helix</keyword>
<feature type="transmembrane region" description="Helical" evidence="14">
    <location>
        <begin position="189"/>
        <end position="207"/>
    </location>
</feature>
<dbReference type="Pfam" id="PF00484">
    <property type="entry name" value="Pro_CA"/>
    <property type="match status" value="1"/>
</dbReference>
<comment type="function">
    <text evidence="10">Catalyzes the reversible hydration of carbon dioxide to form bicarbonate.</text>
</comment>
<gene>
    <name evidence="16" type="ORF">EKH77_17280</name>
</gene>
<feature type="transmembrane region" description="Helical" evidence="14">
    <location>
        <begin position="298"/>
        <end position="322"/>
    </location>
</feature>
<dbReference type="Proteomes" id="UP000267900">
    <property type="component" value="Chromosome"/>
</dbReference>
<feature type="transmembrane region" description="Helical" evidence="14">
    <location>
        <begin position="367"/>
        <end position="389"/>
    </location>
</feature>
<evidence type="ECO:0000256" key="3">
    <source>
        <dbReference type="ARBA" id="ARBA00012925"/>
    </source>
</evidence>
<dbReference type="Pfam" id="PF00916">
    <property type="entry name" value="Sulfate_transp"/>
    <property type="match status" value="1"/>
</dbReference>
<feature type="binding site" evidence="12">
    <location>
        <position position="538"/>
    </location>
    <ligand>
        <name>Zn(2+)</name>
        <dbReference type="ChEBI" id="CHEBI:29105"/>
    </ligand>
</feature>
<dbReference type="GO" id="GO:0008270">
    <property type="term" value="F:zinc ion binding"/>
    <property type="evidence" value="ECO:0007669"/>
    <property type="project" value="InterPro"/>
</dbReference>
<dbReference type="PANTHER" id="PTHR11002:SF76">
    <property type="entry name" value="CARBONIC ANHYDRASE"/>
    <property type="match status" value="1"/>
</dbReference>
<evidence type="ECO:0000256" key="8">
    <source>
        <dbReference type="ARBA" id="ARBA00023136"/>
    </source>
</evidence>
<evidence type="ECO:0000256" key="6">
    <source>
        <dbReference type="ARBA" id="ARBA00022833"/>
    </source>
</evidence>
<dbReference type="PANTHER" id="PTHR11002">
    <property type="entry name" value="CARBONIC ANHYDRASE"/>
    <property type="match status" value="1"/>
</dbReference>
<feature type="region of interest" description="Disordered" evidence="13">
    <location>
        <begin position="402"/>
        <end position="431"/>
    </location>
</feature>
<evidence type="ECO:0000256" key="14">
    <source>
        <dbReference type="SAM" id="Phobius"/>
    </source>
</evidence>
<evidence type="ECO:0000256" key="2">
    <source>
        <dbReference type="ARBA" id="ARBA00006217"/>
    </source>
</evidence>
<keyword evidence="17" id="KW-1185">Reference proteome</keyword>
<evidence type="ECO:0000256" key="5">
    <source>
        <dbReference type="ARBA" id="ARBA00022723"/>
    </source>
</evidence>
<feature type="binding site" evidence="12">
    <location>
        <position position="541"/>
    </location>
    <ligand>
        <name>Zn(2+)</name>
        <dbReference type="ChEBI" id="CHEBI:29105"/>
    </ligand>
</feature>
<comment type="subcellular location">
    <subcellularLocation>
        <location evidence="1">Membrane</location>
        <topology evidence="1">Multi-pass membrane protein</topology>
    </subcellularLocation>
</comment>
<dbReference type="InterPro" id="IPR001765">
    <property type="entry name" value="Carbonic_anhydrase"/>
</dbReference>
<dbReference type="EC" id="4.2.1.1" evidence="3"/>
<feature type="transmembrane region" description="Helical" evidence="14">
    <location>
        <begin position="41"/>
        <end position="61"/>
    </location>
</feature>
<keyword evidence="4 14" id="KW-0812">Transmembrane</keyword>
<keyword evidence="5 12" id="KW-0479">Metal-binding</keyword>
<dbReference type="InterPro" id="IPR011547">
    <property type="entry name" value="SLC26A/SulP_dom"/>
</dbReference>
<feature type="transmembrane region" description="Helical" evidence="14">
    <location>
        <begin position="68"/>
        <end position="88"/>
    </location>
</feature>
<feature type="binding site" evidence="12">
    <location>
        <position position="479"/>
    </location>
    <ligand>
        <name>Zn(2+)</name>
        <dbReference type="ChEBI" id="CHEBI:29105"/>
    </ligand>
</feature>
<keyword evidence="9" id="KW-0456">Lyase</keyword>
<evidence type="ECO:0000256" key="11">
    <source>
        <dbReference type="ARBA" id="ARBA00048348"/>
    </source>
</evidence>
<evidence type="ECO:0000256" key="9">
    <source>
        <dbReference type="ARBA" id="ARBA00023239"/>
    </source>
</evidence>
<comment type="catalytic activity">
    <reaction evidence="11">
        <text>hydrogencarbonate + H(+) = CO2 + H2O</text>
        <dbReference type="Rhea" id="RHEA:10748"/>
        <dbReference type="ChEBI" id="CHEBI:15377"/>
        <dbReference type="ChEBI" id="CHEBI:15378"/>
        <dbReference type="ChEBI" id="CHEBI:16526"/>
        <dbReference type="ChEBI" id="CHEBI:17544"/>
        <dbReference type="EC" id="4.2.1.1"/>
    </reaction>
</comment>
<protein>
    <recommendedName>
        <fullName evidence="3">carbonic anhydrase</fullName>
        <ecNumber evidence="3">4.2.1.1</ecNumber>
    </recommendedName>
</protein>
<dbReference type="GO" id="GO:0004089">
    <property type="term" value="F:carbonate dehydratase activity"/>
    <property type="evidence" value="ECO:0007669"/>
    <property type="project" value="UniProtKB-EC"/>
</dbReference>
<feature type="transmembrane region" description="Helical" evidence="14">
    <location>
        <begin position="258"/>
        <end position="277"/>
    </location>
</feature>
<dbReference type="Gene3D" id="3.40.1050.10">
    <property type="entry name" value="Carbonic anhydrase"/>
    <property type="match status" value="1"/>
</dbReference>
<feature type="transmembrane region" description="Helical" evidence="14">
    <location>
        <begin position="108"/>
        <end position="127"/>
    </location>
</feature>
<reference evidence="16 17" key="1">
    <citation type="submission" date="2018-12" db="EMBL/GenBank/DDBJ databases">
        <title>The whole draft genome of Streptomyce luteoverticillatus CGMCC 15060.</title>
        <authorList>
            <person name="Feng Z."/>
            <person name="Chen G."/>
            <person name="Zhang J."/>
            <person name="Zhu H."/>
            <person name="Yu X."/>
            <person name="Zhang W."/>
            <person name="Zhang X."/>
        </authorList>
    </citation>
    <scope>NUCLEOTIDE SEQUENCE [LARGE SCALE GENOMIC DNA]</scope>
    <source>
        <strain evidence="16 17">CGMCC 15060</strain>
    </source>
</reference>
<evidence type="ECO:0000256" key="13">
    <source>
        <dbReference type="SAM" id="MobiDB-lite"/>
    </source>
</evidence>
<dbReference type="InterPro" id="IPR036874">
    <property type="entry name" value="Carbonic_anhydrase_sf"/>
</dbReference>